<dbReference type="AlphaFoldDB" id="A0A251VS03"/>
<evidence type="ECO:0000256" key="4">
    <source>
        <dbReference type="RuleBase" id="RU004335"/>
    </source>
</evidence>
<reference evidence="7" key="1">
    <citation type="journal article" date="2017" name="Nature">
        <title>The sunflower genome provides insights into oil metabolism, flowering and Asterid evolution.</title>
        <authorList>
            <person name="Badouin H."/>
            <person name="Gouzy J."/>
            <person name="Grassa C.J."/>
            <person name="Murat F."/>
            <person name="Staton S.E."/>
            <person name="Cottret L."/>
            <person name="Lelandais-Briere C."/>
            <person name="Owens G.L."/>
            <person name="Carrere S."/>
            <person name="Mayjonade B."/>
            <person name="Legrand L."/>
            <person name="Gill N."/>
            <person name="Kane N.C."/>
            <person name="Bowers J.E."/>
            <person name="Hubner S."/>
            <person name="Bellec A."/>
            <person name="Berard A."/>
            <person name="Berges H."/>
            <person name="Blanchet N."/>
            <person name="Boniface M.C."/>
            <person name="Brunel D."/>
            <person name="Catrice O."/>
            <person name="Chaidir N."/>
            <person name="Claudel C."/>
            <person name="Donnadieu C."/>
            <person name="Faraut T."/>
            <person name="Fievet G."/>
            <person name="Helmstetter N."/>
            <person name="King M."/>
            <person name="Knapp S.J."/>
            <person name="Lai Z."/>
            <person name="Le Paslier M.C."/>
            <person name="Lippi Y."/>
            <person name="Lorenzon L."/>
            <person name="Mandel J.R."/>
            <person name="Marage G."/>
            <person name="Marchand G."/>
            <person name="Marquand E."/>
            <person name="Bret-Mestries E."/>
            <person name="Morien E."/>
            <person name="Nambeesan S."/>
            <person name="Nguyen T."/>
            <person name="Pegot-Espagnet P."/>
            <person name="Pouilly N."/>
            <person name="Raftis F."/>
            <person name="Sallet E."/>
            <person name="Schiex T."/>
            <person name="Thomas J."/>
            <person name="Vandecasteele C."/>
            <person name="Vares D."/>
            <person name="Vear F."/>
            <person name="Vautrin S."/>
            <person name="Crespi M."/>
            <person name="Mangin B."/>
            <person name="Burke J.M."/>
            <person name="Salse J."/>
            <person name="Munos S."/>
            <person name="Vincourt P."/>
            <person name="Rieseberg L.H."/>
            <person name="Langlade N.B."/>
        </authorList>
    </citation>
    <scope>NUCLEOTIDE SEQUENCE [LARGE SCALE GENOMIC DNA]</scope>
    <source>
        <strain evidence="7">cv. SF193</strain>
    </source>
</reference>
<keyword evidence="7" id="KW-1185">Reference proteome</keyword>
<dbReference type="Gene3D" id="3.20.20.80">
    <property type="entry name" value="Glycosidases"/>
    <property type="match status" value="2"/>
</dbReference>
<name>A0A251VS03_HELAN</name>
<gene>
    <name evidence="6" type="primary">E13I</name>
    <name evidence="6" type="ORF">HannXRQ_Chr01g0023501</name>
</gene>
<dbReference type="Pfam" id="PF00332">
    <property type="entry name" value="Glyco_hydro_17"/>
    <property type="match status" value="2"/>
</dbReference>
<dbReference type="PROSITE" id="PS00587">
    <property type="entry name" value="GLYCOSYL_HYDROL_F17"/>
    <property type="match status" value="1"/>
</dbReference>
<evidence type="ECO:0000313" key="7">
    <source>
        <dbReference type="Proteomes" id="UP000215914"/>
    </source>
</evidence>
<evidence type="ECO:0000256" key="5">
    <source>
        <dbReference type="RuleBase" id="RU004336"/>
    </source>
</evidence>
<dbReference type="Proteomes" id="UP000215914">
    <property type="component" value="Chromosome 1"/>
</dbReference>
<evidence type="ECO:0000313" key="6">
    <source>
        <dbReference type="EMBL" id="OTG37866.1"/>
    </source>
</evidence>
<protein>
    <submittedName>
        <fullName evidence="6">Putative glucan endo-1,3-beta-glucosidase, acidic isoform PR-N</fullName>
    </submittedName>
</protein>
<keyword evidence="2 5" id="KW-0378">Hydrolase</keyword>
<dbReference type="InterPro" id="IPR044965">
    <property type="entry name" value="Glyco_hydro_17_plant"/>
</dbReference>
<dbReference type="SUPFAM" id="SSF51445">
    <property type="entry name" value="(Trans)glycosidases"/>
    <property type="match status" value="1"/>
</dbReference>
<proteinExistence type="inferred from homology"/>
<evidence type="ECO:0000256" key="1">
    <source>
        <dbReference type="ARBA" id="ARBA00008773"/>
    </source>
</evidence>
<dbReference type="EMBL" id="CM007890">
    <property type="protein sequence ID" value="OTG37866.1"/>
    <property type="molecule type" value="Genomic_DNA"/>
</dbReference>
<dbReference type="PANTHER" id="PTHR32227">
    <property type="entry name" value="GLUCAN ENDO-1,3-BETA-GLUCOSIDASE BG1-RELATED-RELATED"/>
    <property type="match status" value="1"/>
</dbReference>
<sequence>MRIYAPNQATLRALGGTNIELILDVPNDSLQSLTNPDAASYWVQNNIINHPDVKFRYIAVGNEVDPNNDNRRYVSYVLPAMKNVQKAIRDAGLANHIKVSTATYTGLLSVSYPPRDGAFGSNVQGFIAPIIKFLVENNSPMLANIYPYFAYAGTPIPEYRSFSRLGGENVEIVVSETGWPSAGNKGATVENAGTYYRNLIAHMKRTSGTPARPGRCIETYLFAMFDENRKVGEESGRHFGLFSPNQQPKYQLSFH</sequence>
<dbReference type="GO" id="GO:0005975">
    <property type="term" value="P:carbohydrate metabolic process"/>
    <property type="evidence" value="ECO:0007669"/>
    <property type="project" value="InterPro"/>
</dbReference>
<accession>A0A251VS03</accession>
<evidence type="ECO:0000256" key="2">
    <source>
        <dbReference type="ARBA" id="ARBA00022801"/>
    </source>
</evidence>
<dbReference type="InParanoid" id="A0A251VS03"/>
<dbReference type="OMA" id="MRNINDA"/>
<evidence type="ECO:0000256" key="3">
    <source>
        <dbReference type="ARBA" id="ARBA00023295"/>
    </source>
</evidence>
<dbReference type="InterPro" id="IPR017853">
    <property type="entry name" value="GH"/>
</dbReference>
<keyword evidence="3 5" id="KW-0326">Glycosidase</keyword>
<dbReference type="GO" id="GO:0004553">
    <property type="term" value="F:hydrolase activity, hydrolyzing O-glycosyl compounds"/>
    <property type="evidence" value="ECO:0007669"/>
    <property type="project" value="InterPro"/>
</dbReference>
<comment type="similarity">
    <text evidence="1 4">Belongs to the glycosyl hydrolase 17 family.</text>
</comment>
<dbReference type="InterPro" id="IPR000490">
    <property type="entry name" value="Glyco_hydro_17"/>
</dbReference>
<organism evidence="6 7">
    <name type="scientific">Helianthus annuus</name>
    <name type="common">Common sunflower</name>
    <dbReference type="NCBI Taxonomy" id="4232"/>
    <lineage>
        <taxon>Eukaryota</taxon>
        <taxon>Viridiplantae</taxon>
        <taxon>Streptophyta</taxon>
        <taxon>Embryophyta</taxon>
        <taxon>Tracheophyta</taxon>
        <taxon>Spermatophyta</taxon>
        <taxon>Magnoliopsida</taxon>
        <taxon>eudicotyledons</taxon>
        <taxon>Gunneridae</taxon>
        <taxon>Pentapetalae</taxon>
        <taxon>asterids</taxon>
        <taxon>campanulids</taxon>
        <taxon>Asterales</taxon>
        <taxon>Asteraceae</taxon>
        <taxon>Asteroideae</taxon>
        <taxon>Heliantheae alliance</taxon>
        <taxon>Heliantheae</taxon>
        <taxon>Helianthus</taxon>
    </lineage>
</organism>